<dbReference type="InterPro" id="IPR006555">
    <property type="entry name" value="ATP-dep_Helicase_C"/>
</dbReference>
<accession>A0ABR9UMM1</accession>
<evidence type="ECO:0000313" key="3">
    <source>
        <dbReference type="Proteomes" id="UP000651156"/>
    </source>
</evidence>
<keyword evidence="2" id="KW-0067">ATP-binding</keyword>
<evidence type="ECO:0000259" key="1">
    <source>
        <dbReference type="Pfam" id="PF13307"/>
    </source>
</evidence>
<evidence type="ECO:0000313" key="2">
    <source>
        <dbReference type="EMBL" id="MBE9189544.1"/>
    </source>
</evidence>
<dbReference type="GO" id="GO:0004386">
    <property type="term" value="F:helicase activity"/>
    <property type="evidence" value="ECO:0007669"/>
    <property type="project" value="UniProtKB-KW"/>
</dbReference>
<keyword evidence="3" id="KW-1185">Reference proteome</keyword>
<dbReference type="EMBL" id="JADEWN010000006">
    <property type="protein sequence ID" value="MBE9189544.1"/>
    <property type="molecule type" value="Genomic_DNA"/>
</dbReference>
<gene>
    <name evidence="2" type="ORF">IQ230_04015</name>
</gene>
<dbReference type="RefSeq" id="WP_193930788.1">
    <property type="nucleotide sequence ID" value="NZ_CAWPMZ010000111.1"/>
</dbReference>
<keyword evidence="2" id="KW-0347">Helicase</keyword>
<dbReference type="Pfam" id="PF13307">
    <property type="entry name" value="Helicase_C_2"/>
    <property type="match status" value="1"/>
</dbReference>
<keyword evidence="2" id="KW-0547">Nucleotide-binding</keyword>
<feature type="domain" description="ATP-dependent helicase C-terminal" evidence="1">
    <location>
        <begin position="427"/>
        <end position="507"/>
    </location>
</feature>
<organism evidence="2 3">
    <name type="scientific">Gloeocapsopsis crepidinum LEGE 06123</name>
    <dbReference type="NCBI Taxonomy" id="588587"/>
    <lineage>
        <taxon>Bacteria</taxon>
        <taxon>Bacillati</taxon>
        <taxon>Cyanobacteriota</taxon>
        <taxon>Cyanophyceae</taxon>
        <taxon>Oscillatoriophycideae</taxon>
        <taxon>Chroococcales</taxon>
        <taxon>Chroococcaceae</taxon>
        <taxon>Gloeocapsopsis</taxon>
    </lineage>
</organism>
<reference evidence="2 3" key="1">
    <citation type="submission" date="2020-10" db="EMBL/GenBank/DDBJ databases">
        <authorList>
            <person name="Castelo-Branco R."/>
            <person name="Eusebio N."/>
            <person name="Adriana R."/>
            <person name="Vieira A."/>
            <person name="Brugerolle De Fraissinette N."/>
            <person name="Rezende De Castro R."/>
            <person name="Schneider M.P."/>
            <person name="Vasconcelos V."/>
            <person name="Leao P.N."/>
        </authorList>
    </citation>
    <scope>NUCLEOTIDE SEQUENCE [LARGE SCALE GENOMIC DNA]</scope>
    <source>
        <strain evidence="2 3">LEGE 06123</strain>
    </source>
</reference>
<name>A0ABR9UMM1_9CHRO</name>
<protein>
    <submittedName>
        <fullName evidence="2">ATP-dependent DNA helicase</fullName>
    </submittedName>
</protein>
<keyword evidence="2" id="KW-0378">Hydrolase</keyword>
<comment type="caution">
    <text evidence="2">The sequence shown here is derived from an EMBL/GenBank/DDBJ whole genome shotgun (WGS) entry which is preliminary data.</text>
</comment>
<proteinExistence type="predicted"/>
<dbReference type="Proteomes" id="UP000651156">
    <property type="component" value="Unassembled WGS sequence"/>
</dbReference>
<sequence>MIEAEVHYSLHNFLRSQGEASWHHHLTMARLVARGLRLKRSALIQVGAGSGYQGRYRLSYLAPALMWQEPVIIVASEEVQQRLLRVEIPPLQQWLQTDKKILTGDSWAYDNFQGLLIVSPTAWLAAQLAGKGFPASIPTILDGVDDLEMWTRTQLTASIQTGDWDELMLAFPQQVEVIRNARVQLTKAVFQHPINPYECYLCSHQEQDILASLYQNLKISCTKDQARHSDDIEQLATSSHDLWMPNAWRKFWQRPRDNQLLWATISRSQGLFSVHSTPVEVASALAPIWSRQPVVLIGSALDQEAEAPIYRRNLGLGELTCLKFSDERRENLIQLYLPDRLPLPNTPEFQTAFIEKVLSLLSLTVASPGTTVILVGDVPLKAQVGATLAAEFGSRVQVEKTTLDNRGILVTGWDFWRQHQSEFPTPQLLIIATLPLPSLENPLVAGRVAYYKHKHQDWFRFYLLPAALNELARAIAPVRDRQGVVALLDSRVLHRSYGSQILAALSPMARIDYLDSSFLSPTN</sequence>